<dbReference type="EC" id="5.1.1.3" evidence="2 7"/>
<evidence type="ECO:0000256" key="6">
    <source>
        <dbReference type="ARBA" id="ARBA00023316"/>
    </source>
</evidence>
<dbReference type="GO" id="GO:0008881">
    <property type="term" value="F:glutamate racemase activity"/>
    <property type="evidence" value="ECO:0007669"/>
    <property type="project" value="UniProtKB-UniRule"/>
</dbReference>
<dbReference type="GO" id="GO:0009252">
    <property type="term" value="P:peptidoglycan biosynthetic process"/>
    <property type="evidence" value="ECO:0007669"/>
    <property type="project" value="UniProtKB-UniRule"/>
</dbReference>
<evidence type="ECO:0000256" key="3">
    <source>
        <dbReference type="ARBA" id="ARBA00022960"/>
    </source>
</evidence>
<dbReference type="SUPFAM" id="SSF53681">
    <property type="entry name" value="Aspartate/glutamate racemase"/>
    <property type="match status" value="2"/>
</dbReference>
<gene>
    <name evidence="7 8" type="primary">murI</name>
    <name evidence="8" type="ORF">LB941_10060</name>
</gene>
<protein>
    <recommendedName>
        <fullName evidence="2 7">Glutamate racemase</fullName>
        <ecNumber evidence="2 7">5.1.1.3</ecNumber>
    </recommendedName>
</protein>
<dbReference type="PROSITE" id="PS00923">
    <property type="entry name" value="ASP_GLU_RACEMASE_1"/>
    <property type="match status" value="1"/>
</dbReference>
<keyword evidence="3 7" id="KW-0133">Cell shape</keyword>
<feature type="binding site" evidence="7">
    <location>
        <begin position="14"/>
        <end position="15"/>
    </location>
    <ligand>
        <name>substrate</name>
    </ligand>
</feature>
<evidence type="ECO:0000313" key="9">
    <source>
        <dbReference type="Proteomes" id="UP001139006"/>
    </source>
</evidence>
<evidence type="ECO:0000256" key="1">
    <source>
        <dbReference type="ARBA" id="ARBA00001602"/>
    </source>
</evidence>
<keyword evidence="6 7" id="KW-0961">Cell wall biogenesis/degradation</keyword>
<dbReference type="GO" id="GO:0008360">
    <property type="term" value="P:regulation of cell shape"/>
    <property type="evidence" value="ECO:0007669"/>
    <property type="project" value="UniProtKB-KW"/>
</dbReference>
<dbReference type="Proteomes" id="UP001139006">
    <property type="component" value="Unassembled WGS sequence"/>
</dbReference>
<dbReference type="InterPro" id="IPR004391">
    <property type="entry name" value="Glu_race"/>
</dbReference>
<proteinExistence type="inferred from homology"/>
<dbReference type="PANTHER" id="PTHR21198">
    <property type="entry name" value="GLUTAMATE RACEMASE"/>
    <property type="match status" value="1"/>
</dbReference>
<keyword evidence="4 7" id="KW-0573">Peptidoglycan synthesis</keyword>
<evidence type="ECO:0000256" key="7">
    <source>
        <dbReference type="HAMAP-Rule" id="MF_00258"/>
    </source>
</evidence>
<organism evidence="8 9">
    <name type="scientific">Ligilactobacillus ubinensis</name>
    <dbReference type="NCBI Taxonomy" id="2876789"/>
    <lineage>
        <taxon>Bacteria</taxon>
        <taxon>Bacillati</taxon>
        <taxon>Bacillota</taxon>
        <taxon>Bacilli</taxon>
        <taxon>Lactobacillales</taxon>
        <taxon>Lactobacillaceae</taxon>
        <taxon>Ligilactobacillus</taxon>
    </lineage>
</organism>
<dbReference type="Pfam" id="PF01177">
    <property type="entry name" value="Asp_Glu_race"/>
    <property type="match status" value="1"/>
</dbReference>
<dbReference type="RefSeq" id="WP_253361787.1">
    <property type="nucleotide sequence ID" value="NZ_JAIULA010000023.1"/>
</dbReference>
<comment type="catalytic activity">
    <reaction evidence="1 7">
        <text>L-glutamate = D-glutamate</text>
        <dbReference type="Rhea" id="RHEA:12813"/>
        <dbReference type="ChEBI" id="CHEBI:29985"/>
        <dbReference type="ChEBI" id="CHEBI:29986"/>
        <dbReference type="EC" id="5.1.1.3"/>
    </reaction>
</comment>
<evidence type="ECO:0000256" key="2">
    <source>
        <dbReference type="ARBA" id="ARBA00013090"/>
    </source>
</evidence>
<evidence type="ECO:0000313" key="8">
    <source>
        <dbReference type="EMBL" id="MCP0887675.1"/>
    </source>
</evidence>
<reference evidence="8 9" key="1">
    <citation type="journal article" date="2023" name="Int. J. Syst. Evol. Microbiol.">
        <title>Ligilactobacillus ubinensis sp. nov., a novel species isolated from the wild ferment of a durian fruit (Durio zibethinus).</title>
        <authorList>
            <person name="Heng Y.C."/>
            <person name="Menon N."/>
            <person name="Chen B."/>
            <person name="Loo B.Z.L."/>
            <person name="Wong G.W.J."/>
            <person name="Lim A.C.H."/>
            <person name="Silvaraju S."/>
            <person name="Kittelmann S."/>
        </authorList>
    </citation>
    <scope>NUCLEOTIDE SEQUENCE [LARGE SCALE GENOMIC DNA]</scope>
    <source>
        <strain evidence="8 9">WILCCON 0076</strain>
    </source>
</reference>
<dbReference type="AlphaFoldDB" id="A0A9X2FLQ6"/>
<feature type="active site" description="Proton donor/acceptor" evidence="7">
    <location>
        <position position="77"/>
    </location>
</feature>
<feature type="active site" description="Proton donor/acceptor" evidence="7">
    <location>
        <position position="187"/>
    </location>
</feature>
<dbReference type="EMBL" id="JAIULA010000023">
    <property type="protein sequence ID" value="MCP0887675.1"/>
    <property type="molecule type" value="Genomic_DNA"/>
</dbReference>
<dbReference type="InterPro" id="IPR018187">
    <property type="entry name" value="Asp/Glu_racemase_AS_1"/>
</dbReference>
<dbReference type="GO" id="GO:0071555">
    <property type="term" value="P:cell wall organization"/>
    <property type="evidence" value="ECO:0007669"/>
    <property type="project" value="UniProtKB-KW"/>
</dbReference>
<evidence type="ECO:0000256" key="5">
    <source>
        <dbReference type="ARBA" id="ARBA00023235"/>
    </source>
</evidence>
<sequence>MDLQFRNKAIGIFDSGLGGISVLKEAVKLMPNEDFIFFGDSKNAPYGVKSVEQVYALSNAIVDKFLKEKVKAIVIACNTATSAAAKRLRLEHPEIPIIGLEPALKPAVLNKPNSRIVVMATPLTLKEEKFANLMQRFESQAHIIKLPAPDLVEYVEKGQLDTPEVKEYLRTILAPYIDKTDAIVLGCTHFPFAKETIQDIMGTKVTIFDGGAGAARELQHLLEENKTRRTDDAIGKIKFTNSLDTAEEIALSKKLFSL</sequence>
<dbReference type="FunFam" id="3.40.50.1860:FF:000001">
    <property type="entry name" value="Glutamate racemase"/>
    <property type="match status" value="1"/>
</dbReference>
<keyword evidence="5 7" id="KW-0413">Isomerase</keyword>
<comment type="similarity">
    <text evidence="7">Belongs to the aspartate/glutamate racemases family.</text>
</comment>
<name>A0A9X2FLQ6_9LACO</name>
<dbReference type="Gene3D" id="3.40.50.1860">
    <property type="match status" value="2"/>
</dbReference>
<comment type="function">
    <text evidence="7">Provides the (R)-glutamate required for cell wall biosynthesis.</text>
</comment>
<accession>A0A9X2FLQ6</accession>
<feature type="binding site" evidence="7">
    <location>
        <begin position="46"/>
        <end position="47"/>
    </location>
    <ligand>
        <name>substrate</name>
    </ligand>
</feature>
<keyword evidence="9" id="KW-1185">Reference proteome</keyword>
<evidence type="ECO:0000256" key="4">
    <source>
        <dbReference type="ARBA" id="ARBA00022984"/>
    </source>
</evidence>
<dbReference type="NCBIfam" id="TIGR00067">
    <property type="entry name" value="glut_race"/>
    <property type="match status" value="1"/>
</dbReference>
<comment type="caution">
    <text evidence="8">The sequence shown here is derived from an EMBL/GenBank/DDBJ whole genome shotgun (WGS) entry which is preliminary data.</text>
</comment>
<feature type="binding site" evidence="7">
    <location>
        <begin position="188"/>
        <end position="189"/>
    </location>
    <ligand>
        <name>substrate</name>
    </ligand>
</feature>
<dbReference type="InterPro" id="IPR015942">
    <property type="entry name" value="Asp/Glu/hydantoin_racemase"/>
</dbReference>
<dbReference type="PANTHER" id="PTHR21198:SF3">
    <property type="entry name" value="GLUTAMATE RACEMASE"/>
    <property type="match status" value="1"/>
</dbReference>
<feature type="binding site" evidence="7">
    <location>
        <begin position="78"/>
        <end position="79"/>
    </location>
    <ligand>
        <name>substrate</name>
    </ligand>
</feature>
<dbReference type="InterPro" id="IPR001920">
    <property type="entry name" value="Asp/Glu_race"/>
</dbReference>
<comment type="pathway">
    <text evidence="7">Cell wall biogenesis; peptidoglycan biosynthesis.</text>
</comment>
<dbReference type="HAMAP" id="MF_00258">
    <property type="entry name" value="Glu_racemase"/>
    <property type="match status" value="1"/>
</dbReference>